<comment type="catalytic activity">
    <reaction evidence="12">
        <text>L-proline(in) + Na(+)(in) = L-proline(out) + Na(+)(out)</text>
        <dbReference type="Rhea" id="RHEA:28967"/>
        <dbReference type="ChEBI" id="CHEBI:29101"/>
        <dbReference type="ChEBI" id="CHEBI:60039"/>
    </reaction>
</comment>
<dbReference type="AlphaFoldDB" id="A0A450WSD4"/>
<evidence type="ECO:0000256" key="5">
    <source>
        <dbReference type="ARBA" id="ARBA00022692"/>
    </source>
</evidence>
<organism evidence="14">
    <name type="scientific">Candidatus Kentrum sp. LPFa</name>
    <dbReference type="NCBI Taxonomy" id="2126335"/>
    <lineage>
        <taxon>Bacteria</taxon>
        <taxon>Pseudomonadati</taxon>
        <taxon>Pseudomonadota</taxon>
        <taxon>Gammaproteobacteria</taxon>
        <taxon>Candidatus Kentrum</taxon>
    </lineage>
</organism>
<keyword evidence="9" id="KW-0406">Ion transport</keyword>
<comment type="similarity">
    <text evidence="2">Belongs to the sodium:solute symporter (SSF) (TC 2.A.21) family.</text>
</comment>
<feature type="transmembrane region" description="Helical" evidence="13">
    <location>
        <begin position="72"/>
        <end position="91"/>
    </location>
</feature>
<feature type="transmembrane region" description="Helical" evidence="13">
    <location>
        <begin position="483"/>
        <end position="502"/>
    </location>
</feature>
<name>A0A450WSD4_9GAMM</name>
<dbReference type="GO" id="GO:0006814">
    <property type="term" value="P:sodium ion transport"/>
    <property type="evidence" value="ECO:0007669"/>
    <property type="project" value="UniProtKB-KW"/>
</dbReference>
<protein>
    <recommendedName>
        <fullName evidence="15">Na+/proline symporter</fullName>
    </recommendedName>
</protein>
<feature type="transmembrane region" description="Helical" evidence="13">
    <location>
        <begin position="509"/>
        <end position="527"/>
    </location>
</feature>
<keyword evidence="10 13" id="KW-0472">Membrane</keyword>
<evidence type="ECO:0000256" key="2">
    <source>
        <dbReference type="ARBA" id="ARBA00006434"/>
    </source>
</evidence>
<evidence type="ECO:0000256" key="6">
    <source>
        <dbReference type="ARBA" id="ARBA00022847"/>
    </source>
</evidence>
<evidence type="ECO:0000256" key="7">
    <source>
        <dbReference type="ARBA" id="ARBA00022989"/>
    </source>
</evidence>
<keyword evidence="5 13" id="KW-0812">Transmembrane</keyword>
<evidence type="ECO:0000256" key="3">
    <source>
        <dbReference type="ARBA" id="ARBA00022448"/>
    </source>
</evidence>
<gene>
    <name evidence="14" type="ORF">BECKLPF1236B_GA0070989_11935</name>
</gene>
<keyword evidence="8" id="KW-0915">Sodium</keyword>
<feature type="transmembrane region" description="Helical" evidence="13">
    <location>
        <begin position="303"/>
        <end position="325"/>
    </location>
</feature>
<comment type="subcellular location">
    <subcellularLocation>
        <location evidence="1">Cell membrane</location>
        <topology evidence="1">Multi-pass membrane protein</topology>
    </subcellularLocation>
</comment>
<sequence>MSITLLFIAVLIGPILYLVVTLAGEKPKDYDDYHYGGRSIPLHKFADATVTYAIQVAAITLFATWGYNTGLWTIWVPIFWAMGYFLIAYLLEKGSLDSFLQQESLGTIHQFVSDKGKLRFLGALAALASLLGIAGPAMFEAQYVGELVVRIGSASLPSETAISIVDKYSPLFFVSFLILASIYMLYGGFRAIVNTDVYQLGIGYSGFSIVLSILLYSVAESGYKFSSVLILSTLFSASAALLFYWKKVFTKSFQVEKEWVSELPLYIGLISYGSSLIISVVMTDSVDSFLSANTWTEFSRQNQIFNPLSLGGMSILSLLIANSLYQVVDIGQWQRLASVQMDKANYGDSRKKLASTIRMTGTYSAFTWVVAVFFGMTLKYLSSNIASNPYDATALFLIQYAEGSAIQQFVVFLMLVSLVAIMFSTLDSLVSSITFTIHNDWLVSLNDKFKTIAVGRLFTAGFLLMAFYLYGLLSARVNNFADILYSCWAFQIALLPIVFVALKKGTIPGWWAVISLLGGMIGAIIPVSFPEYEMSPYEFAPILSLAIASILMGIGVYFSRTDGGINNAS</sequence>
<feature type="transmembrane region" description="Helical" evidence="13">
    <location>
        <begin position="6"/>
        <end position="24"/>
    </location>
</feature>
<evidence type="ECO:0000256" key="12">
    <source>
        <dbReference type="ARBA" id="ARBA00033708"/>
    </source>
</evidence>
<reference evidence="14" key="1">
    <citation type="submission" date="2019-02" db="EMBL/GenBank/DDBJ databases">
        <authorList>
            <person name="Gruber-Vodicka R. H."/>
            <person name="Seah K. B. B."/>
        </authorList>
    </citation>
    <scope>NUCLEOTIDE SEQUENCE</scope>
    <source>
        <strain evidence="14">BECK_S313</strain>
    </source>
</reference>
<feature type="transmembrane region" description="Helical" evidence="13">
    <location>
        <begin position="451"/>
        <end position="471"/>
    </location>
</feature>
<dbReference type="EMBL" id="CAADFK010000193">
    <property type="protein sequence ID" value="VFK19976.1"/>
    <property type="molecule type" value="Genomic_DNA"/>
</dbReference>
<keyword evidence="6" id="KW-0769">Symport</keyword>
<accession>A0A450WSD4</accession>
<dbReference type="InterPro" id="IPR001734">
    <property type="entry name" value="Na/solute_symporter"/>
</dbReference>
<evidence type="ECO:0000256" key="11">
    <source>
        <dbReference type="ARBA" id="ARBA00023201"/>
    </source>
</evidence>
<dbReference type="PROSITE" id="PS50283">
    <property type="entry name" value="NA_SOLUT_SYMP_3"/>
    <property type="match status" value="1"/>
</dbReference>
<feature type="transmembrane region" description="Helical" evidence="13">
    <location>
        <begin position="360"/>
        <end position="381"/>
    </location>
</feature>
<feature type="transmembrane region" description="Helical" evidence="13">
    <location>
        <begin position="198"/>
        <end position="219"/>
    </location>
</feature>
<evidence type="ECO:0000256" key="4">
    <source>
        <dbReference type="ARBA" id="ARBA00022475"/>
    </source>
</evidence>
<feature type="transmembrane region" description="Helical" evidence="13">
    <location>
        <begin position="539"/>
        <end position="558"/>
    </location>
</feature>
<feature type="transmembrane region" description="Helical" evidence="13">
    <location>
        <begin position="225"/>
        <end position="245"/>
    </location>
</feature>
<dbReference type="GO" id="GO:0005886">
    <property type="term" value="C:plasma membrane"/>
    <property type="evidence" value="ECO:0007669"/>
    <property type="project" value="UniProtKB-SubCell"/>
</dbReference>
<dbReference type="Gene3D" id="1.20.1730.10">
    <property type="entry name" value="Sodium/glucose cotransporter"/>
    <property type="match status" value="1"/>
</dbReference>
<keyword evidence="11" id="KW-0739">Sodium transport</keyword>
<dbReference type="PANTHER" id="PTHR48086">
    <property type="entry name" value="SODIUM/PROLINE SYMPORTER-RELATED"/>
    <property type="match status" value="1"/>
</dbReference>
<feature type="transmembrane region" description="Helical" evidence="13">
    <location>
        <begin position="120"/>
        <end position="139"/>
    </location>
</feature>
<keyword evidence="4" id="KW-1003">Cell membrane</keyword>
<evidence type="ECO:0000256" key="1">
    <source>
        <dbReference type="ARBA" id="ARBA00004651"/>
    </source>
</evidence>
<feature type="transmembrane region" description="Helical" evidence="13">
    <location>
        <begin position="409"/>
        <end position="430"/>
    </location>
</feature>
<keyword evidence="7 13" id="KW-1133">Transmembrane helix</keyword>
<feature type="transmembrane region" description="Helical" evidence="13">
    <location>
        <begin position="265"/>
        <end position="283"/>
    </location>
</feature>
<dbReference type="InterPro" id="IPR038377">
    <property type="entry name" value="Na/Glc_symporter_sf"/>
</dbReference>
<feature type="transmembrane region" description="Helical" evidence="13">
    <location>
        <begin position="168"/>
        <end position="186"/>
    </location>
</feature>
<evidence type="ECO:0000313" key="14">
    <source>
        <dbReference type="EMBL" id="VFK19976.1"/>
    </source>
</evidence>
<evidence type="ECO:0000256" key="8">
    <source>
        <dbReference type="ARBA" id="ARBA00023053"/>
    </source>
</evidence>
<keyword evidence="3" id="KW-0813">Transport</keyword>
<evidence type="ECO:0008006" key="15">
    <source>
        <dbReference type="Google" id="ProtNLM"/>
    </source>
</evidence>
<dbReference type="PANTHER" id="PTHR48086:SF3">
    <property type="entry name" value="SODIUM_PROLINE SYMPORTER"/>
    <property type="match status" value="1"/>
</dbReference>
<dbReference type="GO" id="GO:0015293">
    <property type="term" value="F:symporter activity"/>
    <property type="evidence" value="ECO:0007669"/>
    <property type="project" value="UniProtKB-KW"/>
</dbReference>
<proteinExistence type="inferred from homology"/>
<evidence type="ECO:0000256" key="10">
    <source>
        <dbReference type="ARBA" id="ARBA00023136"/>
    </source>
</evidence>
<evidence type="ECO:0000256" key="9">
    <source>
        <dbReference type="ARBA" id="ARBA00023065"/>
    </source>
</evidence>
<dbReference type="InterPro" id="IPR050277">
    <property type="entry name" value="Sodium:Solute_Symporter"/>
</dbReference>
<evidence type="ECO:0000256" key="13">
    <source>
        <dbReference type="SAM" id="Phobius"/>
    </source>
</evidence>